<dbReference type="InterPro" id="IPR050194">
    <property type="entry name" value="Glycosyltransferase_grp1"/>
</dbReference>
<evidence type="ECO:0000256" key="2">
    <source>
        <dbReference type="ARBA" id="ARBA00022679"/>
    </source>
</evidence>
<accession>A0ABW1SZQ2</accession>
<dbReference type="Pfam" id="PF13439">
    <property type="entry name" value="Glyco_transf_4"/>
    <property type="match status" value="1"/>
</dbReference>
<dbReference type="EMBL" id="JBHSTI010000008">
    <property type="protein sequence ID" value="MFC6237749.1"/>
    <property type="molecule type" value="Genomic_DNA"/>
</dbReference>
<evidence type="ECO:0000256" key="1">
    <source>
        <dbReference type="ARBA" id="ARBA00022676"/>
    </source>
</evidence>
<dbReference type="GO" id="GO:0016757">
    <property type="term" value="F:glycosyltransferase activity"/>
    <property type="evidence" value="ECO:0007669"/>
    <property type="project" value="UniProtKB-KW"/>
</dbReference>
<feature type="domain" description="Glycosyltransferase subfamily 4-like N-terminal" evidence="4">
    <location>
        <begin position="15"/>
        <end position="194"/>
    </location>
</feature>
<sequence length="425" mass="46387">MRILHLSWEYPPLVYGGLGRHVHALAEAQAAAGHDVVVVTQHPGEVGLALDEVVNGVRVVRAPHDSSEITMSEDFLAWVIALEHSMTRAGLALGRTWRPEVVHAHDWIVAHAAASLRQAFEVPIVATIHATEAGRHQGWLPNHFSKAIHTVEWWLTYEARRVVTCSQHMSWEVTRLFELPPGKVDVIANGIDLSEWTVSDAEVGEARARWGGDGPLVLFSGRLEWEKGVHTLVEAMPRLRRRFPGLRLVVVGKGSQQEALADLARRLRVSRSVVFTGWLTETELMAVSAAADVAVVPSVYEPFGLVALEAAALGTPLVVSDAGGLAEIVTNGETGLTFPALDAAALADAVTEVLRSDVLAQRVVRQARAVLGRDHDWPTLAARTVATYEQAVVEERELLATTPYPYTQPRLAMVVRDGNLLRDAT</sequence>
<dbReference type="EC" id="2.4.-.-" evidence="5"/>
<keyword evidence="1 5" id="KW-0328">Glycosyltransferase</keyword>
<comment type="caution">
    <text evidence="5">The sequence shown here is derived from an EMBL/GenBank/DDBJ whole genome shotgun (WGS) entry which is preliminary data.</text>
</comment>
<dbReference type="Proteomes" id="UP001596138">
    <property type="component" value="Unassembled WGS sequence"/>
</dbReference>
<reference evidence="6" key="1">
    <citation type="journal article" date="2019" name="Int. J. Syst. Evol. Microbiol.">
        <title>The Global Catalogue of Microorganisms (GCM) 10K type strain sequencing project: providing services to taxonomists for standard genome sequencing and annotation.</title>
        <authorList>
            <consortium name="The Broad Institute Genomics Platform"/>
            <consortium name="The Broad Institute Genome Sequencing Center for Infectious Disease"/>
            <person name="Wu L."/>
            <person name="Ma J."/>
        </authorList>
    </citation>
    <scope>NUCLEOTIDE SEQUENCE [LARGE SCALE GENOMIC DNA]</scope>
    <source>
        <strain evidence="6">CGMCC 4.7317</strain>
    </source>
</reference>
<evidence type="ECO:0000259" key="4">
    <source>
        <dbReference type="Pfam" id="PF13439"/>
    </source>
</evidence>
<dbReference type="Gene3D" id="3.40.50.2000">
    <property type="entry name" value="Glycogen Phosphorylase B"/>
    <property type="match status" value="2"/>
</dbReference>
<dbReference type="Pfam" id="PF00534">
    <property type="entry name" value="Glycos_transf_1"/>
    <property type="match status" value="1"/>
</dbReference>
<dbReference type="CDD" id="cd03801">
    <property type="entry name" value="GT4_PimA-like"/>
    <property type="match status" value="1"/>
</dbReference>
<dbReference type="InterPro" id="IPR001296">
    <property type="entry name" value="Glyco_trans_1"/>
</dbReference>
<dbReference type="InterPro" id="IPR028098">
    <property type="entry name" value="Glyco_trans_4-like_N"/>
</dbReference>
<dbReference type="SUPFAM" id="SSF53756">
    <property type="entry name" value="UDP-Glycosyltransferase/glycogen phosphorylase"/>
    <property type="match status" value="1"/>
</dbReference>
<evidence type="ECO:0000313" key="6">
    <source>
        <dbReference type="Proteomes" id="UP001596138"/>
    </source>
</evidence>
<dbReference type="RefSeq" id="WP_386765335.1">
    <property type="nucleotide sequence ID" value="NZ_JBHSTI010000008.1"/>
</dbReference>
<keyword evidence="6" id="KW-1185">Reference proteome</keyword>
<organism evidence="5 6">
    <name type="scientific">Longivirga aurantiaca</name>
    <dbReference type="NCBI Taxonomy" id="1837743"/>
    <lineage>
        <taxon>Bacteria</taxon>
        <taxon>Bacillati</taxon>
        <taxon>Actinomycetota</taxon>
        <taxon>Actinomycetes</taxon>
        <taxon>Sporichthyales</taxon>
        <taxon>Sporichthyaceae</taxon>
        <taxon>Longivirga</taxon>
    </lineage>
</organism>
<evidence type="ECO:0000259" key="3">
    <source>
        <dbReference type="Pfam" id="PF00534"/>
    </source>
</evidence>
<protein>
    <submittedName>
        <fullName evidence="5">Glycosyltransferase family 4 protein</fullName>
        <ecNumber evidence="5">2.4.-.-</ecNumber>
    </submittedName>
</protein>
<dbReference type="PANTHER" id="PTHR45947:SF3">
    <property type="entry name" value="SULFOQUINOVOSYL TRANSFERASE SQD2"/>
    <property type="match status" value="1"/>
</dbReference>
<feature type="domain" description="Glycosyl transferase family 1" evidence="3">
    <location>
        <begin position="211"/>
        <end position="369"/>
    </location>
</feature>
<name>A0ABW1SZQ2_9ACTN</name>
<dbReference type="PANTHER" id="PTHR45947">
    <property type="entry name" value="SULFOQUINOVOSYL TRANSFERASE SQD2"/>
    <property type="match status" value="1"/>
</dbReference>
<proteinExistence type="predicted"/>
<evidence type="ECO:0000313" key="5">
    <source>
        <dbReference type="EMBL" id="MFC6237749.1"/>
    </source>
</evidence>
<keyword evidence="2 5" id="KW-0808">Transferase</keyword>
<gene>
    <name evidence="5" type="ORF">ACFQGU_07650</name>
</gene>